<feature type="compositionally biased region" description="Low complexity" evidence="1">
    <location>
        <begin position="1538"/>
        <end position="1552"/>
    </location>
</feature>
<dbReference type="InterPro" id="IPR011050">
    <property type="entry name" value="Pectin_lyase_fold/virulence"/>
</dbReference>
<reference evidence="2 3" key="1">
    <citation type="submission" date="2019-10" db="EMBL/GenBank/DDBJ databases">
        <title>Taxonomy of Antarctic Massilia spp.: description of Massilia rubra sp. nov., Massilia aquatica sp. nov., Massilia mucilaginosa sp. nov., Massilia frigida sp. nov. isolated from streams, lakes and regoliths.</title>
        <authorList>
            <person name="Holochova P."/>
            <person name="Sedlacek I."/>
            <person name="Kralova S."/>
            <person name="Maslanova I."/>
            <person name="Busse H.-J."/>
            <person name="Stankova E."/>
            <person name="Vrbovska V."/>
            <person name="Kovarovic V."/>
            <person name="Bartak M."/>
            <person name="Svec P."/>
            <person name="Pantucek R."/>
        </authorList>
    </citation>
    <scope>NUCLEOTIDE SEQUENCE [LARGE SCALE GENOMIC DNA]</scope>
    <source>
        <strain evidence="2 3">CCM 8695</strain>
    </source>
</reference>
<dbReference type="SUPFAM" id="SSF51126">
    <property type="entry name" value="Pectin lyase-like"/>
    <property type="match status" value="2"/>
</dbReference>
<dbReference type="EMBL" id="WHJG01000015">
    <property type="protein sequence ID" value="NHZ80802.1"/>
    <property type="molecule type" value="Genomic_DNA"/>
</dbReference>
<organism evidence="2 3">
    <name type="scientific">Massilia frigida</name>
    <dbReference type="NCBI Taxonomy" id="2609281"/>
    <lineage>
        <taxon>Bacteria</taxon>
        <taxon>Pseudomonadati</taxon>
        <taxon>Pseudomonadota</taxon>
        <taxon>Betaproteobacteria</taxon>
        <taxon>Burkholderiales</taxon>
        <taxon>Oxalobacteraceae</taxon>
        <taxon>Telluria group</taxon>
        <taxon>Massilia</taxon>
    </lineage>
</organism>
<gene>
    <name evidence="2" type="ORF">F2P44_16195</name>
</gene>
<proteinExistence type="predicted"/>
<accession>A0ABX0N6T4</accession>
<evidence type="ECO:0000256" key="1">
    <source>
        <dbReference type="SAM" id="MobiDB-lite"/>
    </source>
</evidence>
<dbReference type="Proteomes" id="UP000621455">
    <property type="component" value="Unassembled WGS sequence"/>
</dbReference>
<evidence type="ECO:0000313" key="2">
    <source>
        <dbReference type="EMBL" id="NHZ80802.1"/>
    </source>
</evidence>
<evidence type="ECO:0000313" key="3">
    <source>
        <dbReference type="Proteomes" id="UP000621455"/>
    </source>
</evidence>
<comment type="caution">
    <text evidence="2">The sequence shown here is derived from an EMBL/GenBank/DDBJ whole genome shotgun (WGS) entry which is preliminary data.</text>
</comment>
<feature type="region of interest" description="Disordered" evidence="1">
    <location>
        <begin position="1538"/>
        <end position="1558"/>
    </location>
</feature>
<name>A0ABX0N6T4_9BURK</name>
<sequence length="1558" mass="164798">MQGDFSILNFDPRRNERPVATPADGVLRNVNGVLHQQGRVTLDADLTEGELLELGWNGQAGRDIIGPDVCAVPAAEPQAFRVDAAFVSGGAVHVTLRPGRAWADGILTRLAGVGPDPLAAVERLATWYGPPLSTPPFPIGDKVRDAVILEVSEEAMHAFQYPQQLVEPALGGPDTSERAFVNFRIRLLRLADGEDCRSIIPKLRDEATSSGRLSVTLAPVVAIGGDCPVVGGGGYTGFEHCLYRIEIADAAAGAPARFKWSQWNGGLVGRGRFIVSTDPDTVVIDAGRAAIINSGLTDFYLEALRYDALLGTWAVVYGSSATLNTDHDLELAAPATFGTLPATADPVFFRLWNGSGEIADFTNAANPVELGDGIRLAFDSPLAANYRPGDYWTFTVRAGDVANPQILIDKAPPAGIVYHRVALAEINWTGRHDTRISGSIEDCRQRFRPLTNQKVCCTFLVGDGIASFGDFNSLEEAAAHLPHTGGELCLLPGVHRANLRLEKRRNVKIHGCTWRTLVLPRSDTRALPLLHFVDCVGIEVCDLDLLTYDGIAVRIDGGSEGTCKDLRIHDTRMIARTNAIRASNAQGLVIANNRLHLLDTTDGGATISSAADDVLIERNTLLLLPFVDNPDKPSAPDDDPTRDPADPCARPHILYLYPFLVLNYAHLTWTYALALLQPVQPYRAIGGIHVRAGSERVRMRENRIAGGAGNGMTLGGDLPADDGPLQLAADADAPVAASPVVNVTANGRLLALVQDEQGKPLAGVDLGLEASNSAFDRSDAQGLVSIKAAPGSYKLKVTPQYRVLSITESRDEGVLVNAITLAAALKGESRGFLHEIGIEANDISAMGLSGVGFAVHRDAGALGTPVQIPANDPKAALLAYLDSAILQLATTPLLAATDPVRGLVIQDNHLHGNLRNPFTRQMLADAQFIGRGGISLAVVEGARIHHNHVEANGPRAADPVCALFVGHGDHLEITDNVLADNGADIGDYERARNAGIRGGIFVRFAGALNARFSSSTGRKPALRVHDNRVDQPSGRALTVFAFGPLSVANNHLNSEYSGLFGMLDTIVGGALVLNLGGIHRLAIRLFGKLLDHDKNFRAAAETALPGGETLFDDNFLRLGLVNRSITSQVLIAIDDLGYSSNTSSVYRADPFFANAMLVGDSVRATASRLREDVTRTISLLTAAMRMNMTALNQADHCIVALPAAGTTVLPTVDQLNQVLDVELCRKLFSNPASVGQFFASVLAASGDQPGGSLAPDVIMASDPASLARHSAALATRTVNAAQLELTQAYQLEAKRMAAKYGDGDPLARALAARAEAGAQVNRVLAPIAEVLAVNLPDSPRDGATLSGRVVNDRGIGVGDHTIELLRANATPVETVGATDASGHFSASYDAHKTAVLQKEGKLYARVLDQSGRDVLRDQVALEFGPGAQLQRTLVVPLRVVPRSVAVTGAVIYAAQAPLAQTPGSAVPPAAAQTASPALRTPLDKLGLDDPSREQLLKGGVHDVEAILEAAPGKLTTLVGSEDKARALTDAARRLLAGVSGPVAGGASTTKGSTTKKPK</sequence>
<dbReference type="RefSeq" id="WP_167088139.1">
    <property type="nucleotide sequence ID" value="NZ_WHJG01000015.1"/>
</dbReference>
<keyword evidence="3" id="KW-1185">Reference proteome</keyword>
<feature type="region of interest" description="Disordered" evidence="1">
    <location>
        <begin position="1460"/>
        <end position="1481"/>
    </location>
</feature>
<evidence type="ECO:0008006" key="4">
    <source>
        <dbReference type="Google" id="ProtNLM"/>
    </source>
</evidence>
<protein>
    <recommendedName>
        <fullName evidence="4">Right-handed parallel beta-helix repeat-containing protein</fullName>
    </recommendedName>
</protein>